<organism evidence="3 4">
    <name type="scientific">Tannerella sp. oral taxon BU063 isolate Cell 5</name>
    <dbReference type="NCBI Taxonomy" id="1410950"/>
    <lineage>
        <taxon>Bacteria</taxon>
        <taxon>Pseudomonadati</taxon>
        <taxon>Bacteroidota</taxon>
        <taxon>Bacteroidia</taxon>
        <taxon>Bacteroidales</taxon>
        <taxon>Tannerellaceae</taxon>
        <taxon>Tannerella</taxon>
    </lineage>
</organism>
<dbReference type="Pfam" id="PF05872">
    <property type="entry name" value="HerA_C"/>
    <property type="match status" value="1"/>
</dbReference>
<dbReference type="PATRIC" id="fig|1410950.3.peg.816"/>
<evidence type="ECO:0000256" key="1">
    <source>
        <dbReference type="SAM" id="MobiDB-lite"/>
    </source>
</evidence>
<evidence type="ECO:0000313" key="4">
    <source>
        <dbReference type="Proteomes" id="UP000018872"/>
    </source>
</evidence>
<dbReference type="InterPro" id="IPR051162">
    <property type="entry name" value="T4SS_component"/>
</dbReference>
<dbReference type="InterPro" id="IPR033186">
    <property type="entry name" value="HerA_C"/>
</dbReference>
<feature type="compositionally biased region" description="Basic and acidic residues" evidence="1">
    <location>
        <begin position="436"/>
        <end position="477"/>
    </location>
</feature>
<gene>
    <name evidence="3" type="ORF">T229_06415</name>
</gene>
<reference evidence="3 4" key="1">
    <citation type="submission" date="2013-11" db="EMBL/GenBank/DDBJ databases">
        <title>Single cell genomics of uncultured Tannerella BU063 (oral taxon 286).</title>
        <authorList>
            <person name="Beall C.J."/>
            <person name="Campbell A.G."/>
            <person name="Griffen A.L."/>
            <person name="Podar M."/>
            <person name="Leys E.J."/>
        </authorList>
    </citation>
    <scope>NUCLEOTIDE SEQUENCE [LARGE SCALE GENOMIC DNA]</scope>
    <source>
        <strain evidence="3">Cell 5</strain>
    </source>
</reference>
<feature type="domain" description="Helicase HerA-like C-terminal" evidence="2">
    <location>
        <begin position="15"/>
        <end position="510"/>
    </location>
</feature>
<dbReference type="PANTHER" id="PTHR30121:SF6">
    <property type="entry name" value="SLR6007 PROTEIN"/>
    <property type="match status" value="1"/>
</dbReference>
<name>W2CEK1_9BACT</name>
<protein>
    <recommendedName>
        <fullName evidence="2">Helicase HerA-like C-terminal domain-containing protein</fullName>
    </recommendedName>
</protein>
<evidence type="ECO:0000313" key="3">
    <source>
        <dbReference type="EMBL" id="ETK04902.1"/>
    </source>
</evidence>
<sequence>MLDNQNRACIAVTAGGGDVCLLPQMANRHGLIAGATGTGKTCTLQNMAETFSRMGVPVFATDIKGDLSGVARPGGGNAALQRSVDAHHLAERGFAYAASPVCLWDIFGEAGHPLRTTISEMGPLLLSQLLDLNDIQSNVLSIAFRIADDEQLLLLDLKDLRKMLEHIGQERTRYTTAYGNISVATIGAIQRGLLALEEQGADHFFGEPAFDILDFLQPRDGRGVIHILEAERLMRSPKLYTTFLLYLLSELFERLPEVGDLDRPRLVFFFDEAHLLFNSIAPALLEKVEQVVRLIRSKGVGIYFCTQNPADIPDTVLGQLGNRVQHALRAFTPRDQKAVSTAASTFRPNPAFDARTVITELGVGEALVSFLDAAGRPSIVERAVIIPPEGRAGALTADERRAVIQSSPFLGKYDQAVDNESAFELLTARMERASREQADALREKEELRQQKEQERRERAERVERERLERQRQREKDNSLTGSLTKMASTKAKREVINLLFKFGRGLLGSLLK</sequence>
<dbReference type="SUPFAM" id="SSF52540">
    <property type="entry name" value="P-loop containing nucleoside triphosphate hydrolases"/>
    <property type="match status" value="1"/>
</dbReference>
<dbReference type="InterPro" id="IPR027417">
    <property type="entry name" value="P-loop_NTPase"/>
</dbReference>
<dbReference type="AlphaFoldDB" id="W2CEK1"/>
<dbReference type="EMBL" id="AYYC01000600">
    <property type="protein sequence ID" value="ETK04902.1"/>
    <property type="molecule type" value="Genomic_DNA"/>
</dbReference>
<accession>W2CEK1</accession>
<dbReference type="Gene3D" id="3.40.50.300">
    <property type="entry name" value="P-loop containing nucleotide triphosphate hydrolases"/>
    <property type="match status" value="2"/>
</dbReference>
<evidence type="ECO:0000259" key="2">
    <source>
        <dbReference type="Pfam" id="PF05872"/>
    </source>
</evidence>
<feature type="region of interest" description="Disordered" evidence="1">
    <location>
        <begin position="436"/>
        <end position="486"/>
    </location>
</feature>
<dbReference type="PANTHER" id="PTHR30121">
    <property type="entry name" value="UNCHARACTERIZED PROTEIN YJGR-RELATED"/>
    <property type="match status" value="1"/>
</dbReference>
<proteinExistence type="predicted"/>
<dbReference type="Proteomes" id="UP000018872">
    <property type="component" value="Unassembled WGS sequence"/>
</dbReference>
<comment type="caution">
    <text evidence="3">The sequence shown here is derived from an EMBL/GenBank/DDBJ whole genome shotgun (WGS) entry which is preliminary data.</text>
</comment>